<feature type="transmembrane region" description="Helical" evidence="1">
    <location>
        <begin position="222"/>
        <end position="250"/>
    </location>
</feature>
<keyword evidence="1" id="KW-0812">Transmembrane</keyword>
<organism evidence="2 3">
    <name type="scientific">Cryptosporangium japonicum</name>
    <dbReference type="NCBI Taxonomy" id="80872"/>
    <lineage>
        <taxon>Bacteria</taxon>
        <taxon>Bacillati</taxon>
        <taxon>Actinomycetota</taxon>
        <taxon>Actinomycetes</taxon>
        <taxon>Cryptosporangiales</taxon>
        <taxon>Cryptosporangiaceae</taxon>
        <taxon>Cryptosporangium</taxon>
    </lineage>
</organism>
<comment type="caution">
    <text evidence="2">The sequence shown here is derived from an EMBL/GenBank/DDBJ whole genome shotgun (WGS) entry which is preliminary data.</text>
</comment>
<keyword evidence="3" id="KW-1185">Reference proteome</keyword>
<sequence length="254" mass="25713">MSDVVSSQWLVLRSVRSTWWLLGALGLLLAGCWGAGTLMVSAWDEASPADRALFESADMTVISGPLTQLVLGVLGVLAVTAEYRTGSITTTLTAVPNRLRLLGAKTLVVTGLASAAALVVVGMSVVLSLQIAGDRPTPIDPWTSAGDMVGTGAANVAVCLAAALTGVGLGAALRSSAGAVMAVAGLLFVAPVIAVYLPDPWDHRISSVLPSSLAAQLSGDDYYSLGVAGAVCALIAYPVVALTAGGLTLLRRDA</sequence>
<proteinExistence type="predicted"/>
<evidence type="ECO:0000313" key="2">
    <source>
        <dbReference type="EMBL" id="GAA0232063.1"/>
    </source>
</evidence>
<dbReference type="Proteomes" id="UP001500967">
    <property type="component" value="Unassembled WGS sequence"/>
</dbReference>
<feature type="transmembrane region" description="Helical" evidence="1">
    <location>
        <begin position="152"/>
        <end position="172"/>
    </location>
</feature>
<dbReference type="RefSeq" id="WP_344648142.1">
    <property type="nucleotide sequence ID" value="NZ_BAAAGX010000006.1"/>
</dbReference>
<dbReference type="PANTHER" id="PTHR37305:SF1">
    <property type="entry name" value="MEMBRANE PROTEIN"/>
    <property type="match status" value="1"/>
</dbReference>
<dbReference type="PANTHER" id="PTHR37305">
    <property type="entry name" value="INTEGRAL MEMBRANE PROTEIN-RELATED"/>
    <property type="match status" value="1"/>
</dbReference>
<feature type="transmembrane region" description="Helical" evidence="1">
    <location>
        <begin position="107"/>
        <end position="132"/>
    </location>
</feature>
<feature type="transmembrane region" description="Helical" evidence="1">
    <location>
        <begin position="20"/>
        <end position="43"/>
    </location>
</feature>
<evidence type="ECO:0008006" key="4">
    <source>
        <dbReference type="Google" id="ProtNLM"/>
    </source>
</evidence>
<evidence type="ECO:0000256" key="1">
    <source>
        <dbReference type="SAM" id="Phobius"/>
    </source>
</evidence>
<protein>
    <recommendedName>
        <fullName evidence="4">ABC transporter permease</fullName>
    </recommendedName>
</protein>
<gene>
    <name evidence="2" type="ORF">GCM10009539_16850</name>
</gene>
<dbReference type="EMBL" id="BAAAGX010000006">
    <property type="protein sequence ID" value="GAA0232063.1"/>
    <property type="molecule type" value="Genomic_DNA"/>
</dbReference>
<evidence type="ECO:0000313" key="3">
    <source>
        <dbReference type="Proteomes" id="UP001500967"/>
    </source>
</evidence>
<keyword evidence="1" id="KW-1133">Transmembrane helix</keyword>
<reference evidence="2 3" key="1">
    <citation type="journal article" date="2019" name="Int. J. Syst. Evol. Microbiol.">
        <title>The Global Catalogue of Microorganisms (GCM) 10K type strain sequencing project: providing services to taxonomists for standard genome sequencing and annotation.</title>
        <authorList>
            <consortium name="The Broad Institute Genomics Platform"/>
            <consortium name="The Broad Institute Genome Sequencing Center for Infectious Disease"/>
            <person name="Wu L."/>
            <person name="Ma J."/>
        </authorList>
    </citation>
    <scope>NUCLEOTIDE SEQUENCE [LARGE SCALE GENOMIC DNA]</scope>
    <source>
        <strain evidence="2 3">JCM 10425</strain>
    </source>
</reference>
<name>A0ABN0TWQ2_9ACTN</name>
<feature type="transmembrane region" description="Helical" evidence="1">
    <location>
        <begin position="179"/>
        <end position="197"/>
    </location>
</feature>
<accession>A0ABN0TWQ2</accession>
<keyword evidence="1" id="KW-0472">Membrane</keyword>